<keyword evidence="1" id="KW-0732">Signal</keyword>
<accession>A0AAE0TCD3</accession>
<reference evidence="2" key="2">
    <citation type="journal article" date="2021" name="Genome Biol. Evol.">
        <title>Developing a high-quality reference genome for a parasitic bivalve with doubly uniparental inheritance (Bivalvia: Unionida).</title>
        <authorList>
            <person name="Smith C.H."/>
        </authorList>
    </citation>
    <scope>NUCLEOTIDE SEQUENCE</scope>
    <source>
        <strain evidence="2">CHS0354</strain>
        <tissue evidence="2">Mantle</tissue>
    </source>
</reference>
<reference evidence="2" key="3">
    <citation type="submission" date="2023-05" db="EMBL/GenBank/DDBJ databases">
        <authorList>
            <person name="Smith C.H."/>
        </authorList>
    </citation>
    <scope>NUCLEOTIDE SEQUENCE</scope>
    <source>
        <strain evidence="2">CHS0354</strain>
        <tissue evidence="2">Mantle</tissue>
    </source>
</reference>
<comment type="caution">
    <text evidence="2">The sequence shown here is derived from an EMBL/GenBank/DDBJ whole genome shotgun (WGS) entry which is preliminary data.</text>
</comment>
<dbReference type="AlphaFoldDB" id="A0AAE0TCD3"/>
<gene>
    <name evidence="2" type="ORF">CHS0354_040669</name>
</gene>
<evidence type="ECO:0000256" key="1">
    <source>
        <dbReference type="SAM" id="SignalP"/>
    </source>
</evidence>
<feature type="signal peptide" evidence="1">
    <location>
        <begin position="1"/>
        <end position="17"/>
    </location>
</feature>
<proteinExistence type="predicted"/>
<keyword evidence="3" id="KW-1185">Reference proteome</keyword>
<evidence type="ECO:0000313" key="3">
    <source>
        <dbReference type="Proteomes" id="UP001195483"/>
    </source>
</evidence>
<evidence type="ECO:0008006" key="4">
    <source>
        <dbReference type="Google" id="ProtNLM"/>
    </source>
</evidence>
<reference evidence="2" key="1">
    <citation type="journal article" date="2021" name="Genome Biol. Evol.">
        <title>A High-Quality Reference Genome for a Parasitic Bivalve with Doubly Uniparental Inheritance (Bivalvia: Unionida).</title>
        <authorList>
            <person name="Smith C.H."/>
        </authorList>
    </citation>
    <scope>NUCLEOTIDE SEQUENCE</scope>
    <source>
        <strain evidence="2">CHS0354</strain>
    </source>
</reference>
<name>A0AAE0TCD3_9BIVA</name>
<dbReference type="EMBL" id="JAEAOA010002341">
    <property type="protein sequence ID" value="KAK3607764.1"/>
    <property type="molecule type" value="Genomic_DNA"/>
</dbReference>
<protein>
    <recommendedName>
        <fullName evidence="4">DUF4773 domain-containing protein</fullName>
    </recommendedName>
</protein>
<feature type="chain" id="PRO_5042290096" description="DUF4773 domain-containing protein" evidence="1">
    <location>
        <begin position="18"/>
        <end position="175"/>
    </location>
</feature>
<sequence>MALRVAFVFLFLVMVCGTPIQILQVDVRVFEEIHKAIKVEDLDLEDILKAIAKQCQCQGSQCLCCDSTLAFQKPADVCLEVAHTNGMFTLKLQAFNKQVWDDEIKESSVRKLIGQSKTVQISVQFGSVTGSGEITFHDIQLTPENAVSSCVDGKAVLERKGVSQSVTVDLGCFTV</sequence>
<evidence type="ECO:0000313" key="2">
    <source>
        <dbReference type="EMBL" id="KAK3607764.1"/>
    </source>
</evidence>
<dbReference type="Proteomes" id="UP001195483">
    <property type="component" value="Unassembled WGS sequence"/>
</dbReference>
<organism evidence="2 3">
    <name type="scientific">Potamilus streckersoni</name>
    <dbReference type="NCBI Taxonomy" id="2493646"/>
    <lineage>
        <taxon>Eukaryota</taxon>
        <taxon>Metazoa</taxon>
        <taxon>Spiralia</taxon>
        <taxon>Lophotrochozoa</taxon>
        <taxon>Mollusca</taxon>
        <taxon>Bivalvia</taxon>
        <taxon>Autobranchia</taxon>
        <taxon>Heteroconchia</taxon>
        <taxon>Palaeoheterodonta</taxon>
        <taxon>Unionida</taxon>
        <taxon>Unionoidea</taxon>
        <taxon>Unionidae</taxon>
        <taxon>Ambleminae</taxon>
        <taxon>Lampsilini</taxon>
        <taxon>Potamilus</taxon>
    </lineage>
</organism>